<dbReference type="Proteomes" id="UP000533469">
    <property type="component" value="Unassembled WGS sequence"/>
</dbReference>
<sequence length="84" mass="8938">MSEASVTCVSCLFLAALEAEMATGREFQVREIVQACGEIVRDLLDSAPSDKVRMLIRAHILELIAADSPKAPSGNGPADGRPLQ</sequence>
<accession>A0A839Z9Z9</accession>
<dbReference type="EMBL" id="JACICD010000003">
    <property type="protein sequence ID" value="MBB3771559.1"/>
    <property type="molecule type" value="Genomic_DNA"/>
</dbReference>
<organism evidence="1 2">
    <name type="scientific">Ancylobacter tetraedralis</name>
    <dbReference type="NCBI Taxonomy" id="217068"/>
    <lineage>
        <taxon>Bacteria</taxon>
        <taxon>Pseudomonadati</taxon>
        <taxon>Pseudomonadota</taxon>
        <taxon>Alphaproteobacteria</taxon>
        <taxon>Hyphomicrobiales</taxon>
        <taxon>Xanthobacteraceae</taxon>
        <taxon>Ancylobacter</taxon>
    </lineage>
</organism>
<dbReference type="RefSeq" id="WP_183189719.1">
    <property type="nucleotide sequence ID" value="NZ_JACICD010000003.1"/>
</dbReference>
<evidence type="ECO:0000313" key="1">
    <source>
        <dbReference type="EMBL" id="MBB3771559.1"/>
    </source>
</evidence>
<protein>
    <submittedName>
        <fullName evidence="1">Uncharacterized protein</fullName>
    </submittedName>
</protein>
<evidence type="ECO:0000313" key="2">
    <source>
        <dbReference type="Proteomes" id="UP000533469"/>
    </source>
</evidence>
<comment type="caution">
    <text evidence="1">The sequence shown here is derived from an EMBL/GenBank/DDBJ whole genome shotgun (WGS) entry which is preliminary data.</text>
</comment>
<name>A0A839Z9Z9_9HYPH</name>
<keyword evidence="2" id="KW-1185">Reference proteome</keyword>
<gene>
    <name evidence="1" type="ORF">FHS55_002158</name>
</gene>
<reference evidence="1 2" key="1">
    <citation type="submission" date="2020-08" db="EMBL/GenBank/DDBJ databases">
        <title>Genomic Encyclopedia of Type Strains, Phase IV (KMG-IV): sequencing the most valuable type-strain genomes for metagenomic binning, comparative biology and taxonomic classification.</title>
        <authorList>
            <person name="Goeker M."/>
        </authorList>
    </citation>
    <scope>NUCLEOTIDE SEQUENCE [LARGE SCALE GENOMIC DNA]</scope>
    <source>
        <strain evidence="1 2">DSM 5895</strain>
    </source>
</reference>
<dbReference type="AlphaFoldDB" id="A0A839Z9Z9"/>
<proteinExistence type="predicted"/>